<comment type="caution">
    <text evidence="2">The sequence shown here is derived from an EMBL/GenBank/DDBJ whole genome shotgun (WGS) entry which is preliminary data.</text>
</comment>
<evidence type="ECO:0000313" key="3">
    <source>
        <dbReference type="Proteomes" id="UP001499930"/>
    </source>
</evidence>
<dbReference type="InterPro" id="IPR005302">
    <property type="entry name" value="MoCF_Sase_C"/>
</dbReference>
<name>A0ABP6LAX2_9ACTN</name>
<accession>A0ABP6LAX2</accession>
<reference evidence="3" key="1">
    <citation type="journal article" date="2019" name="Int. J. Syst. Evol. Microbiol.">
        <title>The Global Catalogue of Microorganisms (GCM) 10K type strain sequencing project: providing services to taxonomists for standard genome sequencing and annotation.</title>
        <authorList>
            <consortium name="The Broad Institute Genomics Platform"/>
            <consortium name="The Broad Institute Genome Sequencing Center for Infectious Disease"/>
            <person name="Wu L."/>
            <person name="Ma J."/>
        </authorList>
    </citation>
    <scope>NUCLEOTIDE SEQUENCE [LARGE SCALE GENOMIC DNA]</scope>
    <source>
        <strain evidence="3">JCM 3106</strain>
    </source>
</reference>
<proteinExistence type="predicted"/>
<dbReference type="Gene3D" id="2.40.33.20">
    <property type="entry name" value="PK beta-barrel domain-like"/>
    <property type="match status" value="1"/>
</dbReference>
<dbReference type="InterPro" id="IPR011037">
    <property type="entry name" value="Pyrv_Knase-like_insert_dom_sf"/>
</dbReference>
<evidence type="ECO:0000259" key="1">
    <source>
        <dbReference type="PROSITE" id="PS51340"/>
    </source>
</evidence>
<feature type="domain" description="MOSC" evidence="1">
    <location>
        <begin position="75"/>
        <end position="258"/>
    </location>
</feature>
<dbReference type="EMBL" id="BAAAWD010000028">
    <property type="protein sequence ID" value="GAA3038109.1"/>
    <property type="molecule type" value="Genomic_DNA"/>
</dbReference>
<organism evidence="2 3">
    <name type="scientific">Streptosporangium longisporum</name>
    <dbReference type="NCBI Taxonomy" id="46187"/>
    <lineage>
        <taxon>Bacteria</taxon>
        <taxon>Bacillati</taxon>
        <taxon>Actinomycetota</taxon>
        <taxon>Actinomycetes</taxon>
        <taxon>Streptosporangiales</taxon>
        <taxon>Streptosporangiaceae</taxon>
        <taxon>Streptosporangium</taxon>
    </lineage>
</organism>
<keyword evidence="3" id="KW-1185">Reference proteome</keyword>
<evidence type="ECO:0000313" key="2">
    <source>
        <dbReference type="EMBL" id="GAA3038109.1"/>
    </source>
</evidence>
<gene>
    <name evidence="2" type="ORF">GCM10017559_77630</name>
</gene>
<dbReference type="SUPFAM" id="SSF50800">
    <property type="entry name" value="PK beta-barrel domain-like"/>
    <property type="match status" value="1"/>
</dbReference>
<dbReference type="PROSITE" id="PS51340">
    <property type="entry name" value="MOSC"/>
    <property type="match status" value="1"/>
</dbReference>
<dbReference type="Proteomes" id="UP001499930">
    <property type="component" value="Unassembled WGS sequence"/>
</dbReference>
<sequence>MRGEDLRRGHFDGRGLVGDRAYALVDERESHAGKVLTVRHRPEMLHWRAGYAPLSGGNGDDAGNGDGGAGAIPGASSGDILAGNGDGIALPGDGRAPTLTAPDGTVWEWDAPGLTGALTESLNTPLSLRAADGQHDRSMTVLVTFARSLAALGEELGTPVEVERFRPNLHLDVDAPAFDEEDWEPGTVITVGGAELSVVGERTGPCVRCVVPSWDPLGRERRPELQKWLIAEHRNRFGVIMRVTRPGAVGLGDGVTVVPGPVPGERPAGSS</sequence>
<protein>
    <submittedName>
        <fullName evidence="2">MOSC domain-containing protein</fullName>
    </submittedName>
</protein>
<dbReference type="Pfam" id="PF03473">
    <property type="entry name" value="MOSC"/>
    <property type="match status" value="1"/>
</dbReference>